<evidence type="ECO:0000313" key="19">
    <source>
        <dbReference type="Proteomes" id="UP000267993"/>
    </source>
</evidence>
<keyword evidence="1" id="KW-0813">Transport</keyword>
<keyword evidence="2" id="KW-0406">Ion transport</keyword>
<dbReference type="EMBL" id="CP033241">
    <property type="protein sequence ID" value="AZF83915.1"/>
    <property type="molecule type" value="Genomic_DNA"/>
</dbReference>
<dbReference type="EMBL" id="CP011057">
    <property type="protein sequence ID" value="AKA79120.1"/>
    <property type="molecule type" value="Genomic_DNA"/>
</dbReference>
<dbReference type="Gene3D" id="1.10.132.50">
    <property type="entry name" value="ATP synthase (C/AC39) subunit, domain 3"/>
    <property type="match status" value="1"/>
</dbReference>
<evidence type="ECO:0000313" key="15">
    <source>
        <dbReference type="Proteomes" id="UP000033057"/>
    </source>
</evidence>
<evidence type="ECO:0000313" key="7">
    <source>
        <dbReference type="EMBL" id="AZF70821.1"/>
    </source>
</evidence>
<dbReference type="PATRIC" id="fig|2287.6.peg.1493"/>
<dbReference type="Proteomes" id="UP000594632">
    <property type="component" value="Chromosome"/>
</dbReference>
<evidence type="ECO:0000313" key="4">
    <source>
        <dbReference type="EMBL" id="AKA76427.1"/>
    </source>
</evidence>
<dbReference type="AlphaFoldDB" id="A0A0E3KCC5"/>
<organism evidence="5 17">
    <name type="scientific">Saccharolobus solfataricus</name>
    <name type="common">Sulfolobus solfataricus</name>
    <dbReference type="NCBI Taxonomy" id="2287"/>
    <lineage>
        <taxon>Archaea</taxon>
        <taxon>Thermoproteota</taxon>
        <taxon>Thermoprotei</taxon>
        <taxon>Sulfolobales</taxon>
        <taxon>Sulfolobaceae</taxon>
        <taxon>Saccharolobus</taxon>
    </lineage>
</organism>
<dbReference type="EMBL" id="LT549890">
    <property type="protein sequence ID" value="SAI83963.1"/>
    <property type="molecule type" value="Genomic_DNA"/>
</dbReference>
<evidence type="ECO:0000313" key="18">
    <source>
        <dbReference type="Proteomes" id="UP000076770"/>
    </source>
</evidence>
<dbReference type="Proteomes" id="UP000278715">
    <property type="component" value="Chromosome"/>
</dbReference>
<dbReference type="KEGG" id="ssol:SULB_1450"/>
<proteinExistence type="predicted"/>
<reference evidence="19 20" key="4">
    <citation type="journal article" date="2018" name="Proc. Natl. Acad. Sci. U.S.A.">
        <title>Nonmutational mechanism of inheritance in the Archaeon Sulfolobus solfataricus.</title>
        <authorList>
            <person name="Payne S."/>
            <person name="McCarthy S."/>
            <person name="Johnson T."/>
            <person name="North E."/>
            <person name="Blum P."/>
        </authorList>
    </citation>
    <scope>NUCLEOTIDE SEQUENCE [LARGE SCALE GENOMIC DNA]</scope>
    <source>
        <strain evidence="7 19">SARC-H</strain>
        <strain evidence="8 23">SARC-I</strain>
        <strain evidence="10 24">SARC-N</strain>
        <strain evidence="11 25">SARC-O</strain>
        <strain evidence="12 20">SUL120</strain>
        <strain evidence="6 21">SULG</strain>
        <strain evidence="9 22">SULM</strain>
    </source>
</reference>
<dbReference type="InterPro" id="IPR044911">
    <property type="entry name" value="V-type_ATPase_csu/dsu_dom_3"/>
</dbReference>
<dbReference type="InterPro" id="IPR036079">
    <property type="entry name" value="ATPase_csu/dsu_sf"/>
</dbReference>
<dbReference type="Proteomes" id="UP000273443">
    <property type="component" value="Chromosome"/>
</dbReference>
<evidence type="ECO:0000313" key="12">
    <source>
        <dbReference type="EMBL" id="AZF83915.1"/>
    </source>
</evidence>
<evidence type="ECO:0000313" key="20">
    <source>
        <dbReference type="Proteomes" id="UP000269431"/>
    </source>
</evidence>
<dbReference type="EMBL" id="CP033236">
    <property type="protein sequence ID" value="AZF70821.1"/>
    <property type="molecule type" value="Genomic_DNA"/>
</dbReference>
<reference evidence="5" key="5">
    <citation type="submission" date="2018-10" db="EMBL/GenBank/DDBJ databases">
        <authorList>
            <person name="McCarthy S."/>
            <person name="Gradnigo J."/>
            <person name="Johnson T."/>
            <person name="Payne S."/>
            <person name="Lipzen A."/>
            <person name="Schackwitz W."/>
            <person name="Martin J."/>
            <person name="Moriyama E."/>
            <person name="Blum P."/>
        </authorList>
    </citation>
    <scope>NUCLEOTIDE SEQUENCE</scope>
    <source>
        <strain evidence="3">SARC-B</strain>
        <strain evidence="4">SARC-C</strain>
        <strain evidence="5">SULA</strain>
    </source>
</reference>
<name>A0A0E3KCC5_SACSO</name>
<evidence type="ECO:0000313" key="3">
    <source>
        <dbReference type="EMBL" id="AKA73730.1"/>
    </source>
</evidence>
<evidence type="ECO:0000313" key="13">
    <source>
        <dbReference type="EMBL" id="QPG50722.1"/>
    </source>
</evidence>
<dbReference type="OrthoDB" id="42558at2157"/>
<reference evidence="15 16" key="1">
    <citation type="journal article" date="2015" name="Genome Announc.">
        <title>Complete Genome Sequence of Sulfolobus solfataricus Strain 98/2 and Evolved Derivatives.</title>
        <authorList>
            <person name="McCarthy S."/>
            <person name="Gradnigo J."/>
            <person name="Johnson T."/>
            <person name="Payne S."/>
            <person name="Lipzen A."/>
            <person name="Martin J."/>
            <person name="Schackwitz W."/>
            <person name="Moriyama E."/>
            <person name="Blum P."/>
        </authorList>
    </citation>
    <scope>NUCLEOTIDE SEQUENCE [LARGE SCALE GENOMIC DNA]</scope>
    <source>
        <strain evidence="15">98/2 SULC</strain>
        <strain evidence="3">SARC-B</strain>
        <strain evidence="4">SARC-C</strain>
        <strain evidence="5 17">SULA</strain>
        <strain evidence="16">SULB</strain>
    </source>
</reference>
<dbReference type="Pfam" id="PF01992">
    <property type="entry name" value="vATP-synt_AC39"/>
    <property type="match status" value="1"/>
</dbReference>
<reference evidence="13 26" key="6">
    <citation type="journal article" date="2020" name="Nat. Commun.">
        <title>The structures of two archaeal type IV pili illuminate evolutionary relationships.</title>
        <authorList>
            <person name="Wang F."/>
            <person name="Baquero D.P."/>
            <person name="Su Z."/>
            <person name="Beltran L.C."/>
            <person name="Prangishvili D."/>
            <person name="Krupovic M."/>
            <person name="Egelman E.H."/>
        </authorList>
    </citation>
    <scope>NUCLEOTIDE SEQUENCE [LARGE SCALE GENOMIC DNA]</scope>
    <source>
        <strain evidence="13 26">POZ149</strain>
    </source>
</reference>
<dbReference type="EMBL" id="CP033237">
    <property type="protein sequence ID" value="AZF73441.1"/>
    <property type="molecule type" value="Genomic_DNA"/>
</dbReference>
<evidence type="ECO:0000313" key="26">
    <source>
        <dbReference type="Proteomes" id="UP000594632"/>
    </source>
</evidence>
<dbReference type="InterPro" id="IPR002843">
    <property type="entry name" value="ATPase_V0-cplx_csu/dsu"/>
</dbReference>
<dbReference type="Proteomes" id="UP000033057">
    <property type="component" value="Chromosome"/>
</dbReference>
<dbReference type="Proteomes" id="UP000076770">
    <property type="component" value="Chromosome i"/>
</dbReference>
<dbReference type="RefSeq" id="WP_009988751.1">
    <property type="nucleotide sequence ID" value="NZ_CP011055.2"/>
</dbReference>
<evidence type="ECO:0000313" key="8">
    <source>
        <dbReference type="EMBL" id="AZF73441.1"/>
    </source>
</evidence>
<dbReference type="SUPFAM" id="SSF103486">
    <property type="entry name" value="V-type ATP synthase subunit C"/>
    <property type="match status" value="1"/>
</dbReference>
<dbReference type="Proteomes" id="UP000273194">
    <property type="component" value="Chromosome"/>
</dbReference>
<dbReference type="EMBL" id="CP033240">
    <property type="protein sequence ID" value="AZF81279.1"/>
    <property type="molecule type" value="Genomic_DNA"/>
</dbReference>
<accession>A0A0E3KCC5</accession>
<evidence type="ECO:0000313" key="5">
    <source>
        <dbReference type="EMBL" id="AKA79120.1"/>
    </source>
</evidence>
<dbReference type="KEGG" id="ssoa:SULA_1449"/>
<evidence type="ECO:0000313" key="14">
    <source>
        <dbReference type="EMBL" id="SAI83963.1"/>
    </source>
</evidence>
<dbReference type="Proteomes" id="UP000033106">
    <property type="component" value="Chromosome"/>
</dbReference>
<evidence type="ECO:0000313" key="24">
    <source>
        <dbReference type="Proteomes" id="UP000278715"/>
    </source>
</evidence>
<dbReference type="EMBL" id="CP033239">
    <property type="protein sequence ID" value="AZF78676.1"/>
    <property type="molecule type" value="Genomic_DNA"/>
</dbReference>
<dbReference type="Proteomes" id="UP000269431">
    <property type="component" value="Chromosome"/>
</dbReference>
<dbReference type="GO" id="GO:0046961">
    <property type="term" value="F:proton-transporting ATPase activity, rotational mechanism"/>
    <property type="evidence" value="ECO:0007669"/>
    <property type="project" value="InterPro"/>
</dbReference>
<dbReference type="Proteomes" id="UP000033085">
    <property type="component" value="Chromosome"/>
</dbReference>
<dbReference type="EMBL" id="CP011055">
    <property type="protein sequence ID" value="AKA73730.1"/>
    <property type="molecule type" value="Genomic_DNA"/>
</dbReference>
<evidence type="ECO:0000256" key="2">
    <source>
        <dbReference type="ARBA" id="ARBA00023065"/>
    </source>
</evidence>
<dbReference type="EMBL" id="CP033235">
    <property type="protein sequence ID" value="AZF68201.1"/>
    <property type="molecule type" value="Genomic_DNA"/>
</dbReference>
<evidence type="ECO:0000313" key="16">
    <source>
        <dbReference type="Proteomes" id="UP000033085"/>
    </source>
</evidence>
<sequence length="326" mass="37204">MSYAIYSFIHSISRTQKVSLLTKGLVNELISSESWNNVASLLKERGIIEEQPASLEDFEYMLKSRSLTLLEKIRNYFSIFRVTYNIVDLYIYMISLDELKNIIVSIVNGTGNGNSNKIRFFRKYFDQIPSSLEELMNSFKGNVYANALSYAIKDGQGKNISYLLSLLDIYFIKKLSEIIEGFKGDWKSLAENIICYYKDYYSISLAIKHKTVENTVCKIGTEILKDLSSSTSDAETLDILRRTQYSKLLNVNSTYGALASMYRIARINARKNSELVFMSSPFNPALALALAELIRLDTEDIISIANAKSLRLKEEEIKNMLSFEII</sequence>
<gene>
    <name evidence="13" type="ORF">HFC64_13670</name>
    <name evidence="14" type="ORF">SSOP1_0408</name>
    <name evidence="5" type="ORF">SULA_1449</name>
    <name evidence="3" type="ORF">SULB_1450</name>
    <name evidence="4" type="ORF">SULC_1448</name>
    <name evidence="6" type="ORF">SULG_07205</name>
    <name evidence="7" type="ORF">SULH_07205</name>
    <name evidence="8" type="ORF">SULI_07205</name>
    <name evidence="9" type="ORF">SULM_07205</name>
    <name evidence="10" type="ORF">SULN_07205</name>
    <name evidence="11" type="ORF">SULO_07215</name>
    <name evidence="12" type="ORF">SULZ_07445</name>
</gene>
<evidence type="ECO:0000313" key="11">
    <source>
        <dbReference type="EMBL" id="AZF81279.1"/>
    </source>
</evidence>
<evidence type="ECO:0000313" key="17">
    <source>
        <dbReference type="Proteomes" id="UP000033106"/>
    </source>
</evidence>
<evidence type="ECO:0000313" key="22">
    <source>
        <dbReference type="Proteomes" id="UP000273443"/>
    </source>
</evidence>
<dbReference type="KEGG" id="ssof:SULC_1448"/>
<evidence type="ECO:0000313" key="10">
    <source>
        <dbReference type="EMBL" id="AZF78676.1"/>
    </source>
</evidence>
<dbReference type="EMBL" id="CP033238">
    <property type="protein sequence ID" value="AZF76065.1"/>
    <property type="molecule type" value="Genomic_DNA"/>
</dbReference>
<evidence type="ECO:0000256" key="1">
    <source>
        <dbReference type="ARBA" id="ARBA00022448"/>
    </source>
</evidence>
<dbReference type="EMBL" id="CP011056">
    <property type="protein sequence ID" value="AKA76427.1"/>
    <property type="molecule type" value="Genomic_DNA"/>
</dbReference>
<dbReference type="GeneID" id="44129406"/>
<evidence type="ECO:0000313" key="25">
    <source>
        <dbReference type="Proteomes" id="UP000282269"/>
    </source>
</evidence>
<evidence type="ECO:0000313" key="6">
    <source>
        <dbReference type="EMBL" id="AZF68201.1"/>
    </source>
</evidence>
<reference evidence="14" key="2">
    <citation type="submission" date="2016-04" db="EMBL/GenBank/DDBJ databases">
        <authorList>
            <person name="Evans L.H."/>
            <person name="Alamgir A."/>
            <person name="Owens N."/>
            <person name="Weber N.D."/>
            <person name="Virtaneva K."/>
            <person name="Barbian K."/>
            <person name="Babar A."/>
            <person name="Rosenke K."/>
        </authorList>
    </citation>
    <scope>NUCLEOTIDE SEQUENCE</scope>
    <source>
        <strain evidence="14">P1</strain>
    </source>
</reference>
<protein>
    <submittedName>
        <fullName evidence="13">V-type ATPase subunit</fullName>
    </submittedName>
</protein>
<dbReference type="EMBL" id="CP050869">
    <property type="protein sequence ID" value="QPG50722.1"/>
    <property type="molecule type" value="Genomic_DNA"/>
</dbReference>
<evidence type="ECO:0000313" key="9">
    <source>
        <dbReference type="EMBL" id="AZF76065.1"/>
    </source>
</evidence>
<dbReference type="Proteomes" id="UP000275843">
    <property type="component" value="Chromosome"/>
</dbReference>
<evidence type="ECO:0000313" key="23">
    <source>
        <dbReference type="Proteomes" id="UP000275843"/>
    </source>
</evidence>
<dbReference type="Proteomes" id="UP000267993">
    <property type="component" value="Chromosome"/>
</dbReference>
<dbReference type="Proteomes" id="UP000282269">
    <property type="component" value="Chromosome"/>
</dbReference>
<evidence type="ECO:0000313" key="21">
    <source>
        <dbReference type="Proteomes" id="UP000273194"/>
    </source>
</evidence>
<reference evidence="18" key="3">
    <citation type="submission" date="2016-04" db="EMBL/GenBank/DDBJ databases">
        <authorList>
            <person name="Shah S.A."/>
            <person name="Garrett R.A."/>
        </authorList>
    </citation>
    <scope>NUCLEOTIDE SEQUENCE [LARGE SCALE GENOMIC DNA]</scope>
    <source>
        <strain evidence="18">ATCC 35091 / DSM 1616 / JCM 8930 / NBRC 15331 / P1</strain>
    </source>
</reference>